<protein>
    <submittedName>
        <fullName evidence="2">NAD(P)H-dependent oxidoreductase</fullName>
    </submittedName>
</protein>
<dbReference type="PROSITE" id="PS50902">
    <property type="entry name" value="FLAVODOXIN_LIKE"/>
    <property type="match status" value="1"/>
</dbReference>
<sequence length="239" mass="25285">MAKLLVVYYSAYGHVYEMAKAVCAGAAGLEGTEARMVRVPEPIAEGNITAYLDRDARPGKGGAGTQASGLGERFKLVDRFAKYEAAREAQKDVPIAALDDLRWADGIVWGFPTYYGMMPAQMKLFLDFAGELCAGGELEGKPAGVFTSAGSIHTGHEAAVLTAIVPLLHFGMLFVGLPYSENPEYLTADGIGSSPYGPSTLAGPDSSRSPDERELVMAGRLGARVASIAAAVAPLRRQR</sequence>
<dbReference type="Pfam" id="PF03358">
    <property type="entry name" value="FMN_red"/>
    <property type="match status" value="1"/>
</dbReference>
<dbReference type="Proteomes" id="UP001597493">
    <property type="component" value="Unassembled WGS sequence"/>
</dbReference>
<dbReference type="InterPro" id="IPR005025">
    <property type="entry name" value="FMN_Rdtase-like_dom"/>
</dbReference>
<name>A0ABW5R068_9BACL</name>
<evidence type="ECO:0000259" key="1">
    <source>
        <dbReference type="PROSITE" id="PS50902"/>
    </source>
</evidence>
<dbReference type="PANTHER" id="PTHR30546">
    <property type="entry name" value="FLAVODOXIN-RELATED PROTEIN WRBA-RELATED"/>
    <property type="match status" value="1"/>
</dbReference>
<dbReference type="InterPro" id="IPR029039">
    <property type="entry name" value="Flavoprotein-like_sf"/>
</dbReference>
<gene>
    <name evidence="2" type="ORF">ACFSW5_16190</name>
</gene>
<dbReference type="EMBL" id="JBHUMY010000016">
    <property type="protein sequence ID" value="MFD2661795.1"/>
    <property type="molecule type" value="Genomic_DNA"/>
</dbReference>
<dbReference type="PANTHER" id="PTHR30546:SF23">
    <property type="entry name" value="FLAVOPROTEIN-LIKE PROTEIN YCP4-RELATED"/>
    <property type="match status" value="1"/>
</dbReference>
<dbReference type="SUPFAM" id="SSF52218">
    <property type="entry name" value="Flavoproteins"/>
    <property type="match status" value="1"/>
</dbReference>
<reference evidence="3" key="1">
    <citation type="journal article" date="2019" name="Int. J. Syst. Evol. Microbiol.">
        <title>The Global Catalogue of Microorganisms (GCM) 10K type strain sequencing project: providing services to taxonomists for standard genome sequencing and annotation.</title>
        <authorList>
            <consortium name="The Broad Institute Genomics Platform"/>
            <consortium name="The Broad Institute Genome Sequencing Center for Infectious Disease"/>
            <person name="Wu L."/>
            <person name="Ma J."/>
        </authorList>
    </citation>
    <scope>NUCLEOTIDE SEQUENCE [LARGE SCALE GENOMIC DNA]</scope>
    <source>
        <strain evidence="3">TISTR 1827</strain>
    </source>
</reference>
<dbReference type="Gene3D" id="3.40.50.360">
    <property type="match status" value="1"/>
</dbReference>
<feature type="domain" description="Flavodoxin-like" evidence="1">
    <location>
        <begin position="4"/>
        <end position="226"/>
    </location>
</feature>
<dbReference type="RefSeq" id="WP_379275091.1">
    <property type="nucleotide sequence ID" value="NZ_JBHUGT010000012.1"/>
</dbReference>
<accession>A0ABW5R068</accession>
<organism evidence="2 3">
    <name type="scientific">Paenibacillus thailandensis</name>
    <dbReference type="NCBI Taxonomy" id="393250"/>
    <lineage>
        <taxon>Bacteria</taxon>
        <taxon>Bacillati</taxon>
        <taxon>Bacillota</taxon>
        <taxon>Bacilli</taxon>
        <taxon>Bacillales</taxon>
        <taxon>Paenibacillaceae</taxon>
        <taxon>Paenibacillus</taxon>
    </lineage>
</organism>
<evidence type="ECO:0000313" key="3">
    <source>
        <dbReference type="Proteomes" id="UP001597493"/>
    </source>
</evidence>
<keyword evidence="3" id="KW-1185">Reference proteome</keyword>
<proteinExistence type="predicted"/>
<evidence type="ECO:0000313" key="2">
    <source>
        <dbReference type="EMBL" id="MFD2661795.1"/>
    </source>
</evidence>
<dbReference type="InterPro" id="IPR008254">
    <property type="entry name" value="Flavodoxin/NO_synth"/>
</dbReference>
<comment type="caution">
    <text evidence="2">The sequence shown here is derived from an EMBL/GenBank/DDBJ whole genome shotgun (WGS) entry which is preliminary data.</text>
</comment>